<organism evidence="1 2">
    <name type="scientific">Curvularia kusanoi</name>
    <name type="common">Cochliobolus kusanoi</name>
    <dbReference type="NCBI Taxonomy" id="90978"/>
    <lineage>
        <taxon>Eukaryota</taxon>
        <taxon>Fungi</taxon>
        <taxon>Dikarya</taxon>
        <taxon>Ascomycota</taxon>
        <taxon>Pezizomycotina</taxon>
        <taxon>Dothideomycetes</taxon>
        <taxon>Pleosporomycetidae</taxon>
        <taxon>Pleosporales</taxon>
        <taxon>Pleosporineae</taxon>
        <taxon>Pleosporaceae</taxon>
        <taxon>Curvularia</taxon>
    </lineage>
</organism>
<reference evidence="1" key="1">
    <citation type="submission" date="2019-04" db="EMBL/GenBank/DDBJ databases">
        <title>Sequencing of skin fungus with MAO and IRED activity.</title>
        <authorList>
            <person name="Marsaioli A.J."/>
            <person name="Bonatto J.M.C."/>
            <person name="Reis Junior O."/>
        </authorList>
    </citation>
    <scope>NUCLEOTIDE SEQUENCE</scope>
    <source>
        <strain evidence="1">30M1</strain>
    </source>
</reference>
<keyword evidence="2" id="KW-1185">Reference proteome</keyword>
<gene>
    <name evidence="1" type="ORF">E8E13_002599</name>
</gene>
<name>A0A9P4TC63_CURKU</name>
<protein>
    <submittedName>
        <fullName evidence="1">Uncharacterized protein</fullName>
    </submittedName>
</protein>
<sequence length="165" mass="18140">MAANFITAVNNLRVALKLTKQYREGDYDHAAIPVFALGLQVSESDLQQAAKLFNDQAQTELCFKDAEMIEGGYFAAVPMSWNLHEQSAPDAFPYGFVGIASTDWEETGAVLVFYKFKDDNGHPIKDQPIPVVAFVIAAEDVGGVLIDLRQVESHIDDVKKAYSIG</sequence>
<dbReference type="OrthoDB" id="3734435at2759"/>
<dbReference type="EMBL" id="SWKU01000015">
    <property type="protein sequence ID" value="KAF3000086.1"/>
    <property type="molecule type" value="Genomic_DNA"/>
</dbReference>
<proteinExistence type="predicted"/>
<accession>A0A9P4TC63</accession>
<dbReference type="Proteomes" id="UP000801428">
    <property type="component" value="Unassembled WGS sequence"/>
</dbReference>
<evidence type="ECO:0000313" key="2">
    <source>
        <dbReference type="Proteomes" id="UP000801428"/>
    </source>
</evidence>
<evidence type="ECO:0000313" key="1">
    <source>
        <dbReference type="EMBL" id="KAF3000086.1"/>
    </source>
</evidence>
<comment type="caution">
    <text evidence="1">The sequence shown here is derived from an EMBL/GenBank/DDBJ whole genome shotgun (WGS) entry which is preliminary data.</text>
</comment>
<dbReference type="AlphaFoldDB" id="A0A9P4TC63"/>